<evidence type="ECO:0000313" key="4">
    <source>
        <dbReference type="EnsemblMetazoa" id="SMAR005702-PA"/>
    </source>
</evidence>
<dbReference type="HOGENOM" id="CLU_048756_2_0_1"/>
<evidence type="ECO:0000256" key="3">
    <source>
        <dbReference type="PIRSR" id="PIRSR016184-1"/>
    </source>
</evidence>
<dbReference type="STRING" id="126957.T1IWX5"/>
<evidence type="ECO:0000313" key="5">
    <source>
        <dbReference type="Proteomes" id="UP000014500"/>
    </source>
</evidence>
<evidence type="ECO:0000256" key="2">
    <source>
        <dbReference type="ARBA" id="ARBA00023235"/>
    </source>
</evidence>
<dbReference type="PANTHER" id="PTHR13774">
    <property type="entry name" value="PHENAZINE BIOSYNTHESIS PROTEIN"/>
    <property type="match status" value="1"/>
</dbReference>
<feature type="active site" evidence="3">
    <location>
        <position position="48"/>
    </location>
</feature>
<dbReference type="PIRSF" id="PIRSF016184">
    <property type="entry name" value="PhzC_PhzF"/>
    <property type="match status" value="1"/>
</dbReference>
<dbReference type="OMA" id="LVECDAI"/>
<accession>T1IWX5</accession>
<dbReference type="PhylomeDB" id="T1IWX5"/>
<sequence length="285" mass="31601">MATSVPIYTVDAFTSNLFSGNPAAVCLLDEDLCDEIKQKIATELNLSETCFLTKINDQDSFFNLRWFTPTNEVPLCGHGTLSTAAVLFYICKNQGTRLEFQTKSGLLAAQKQGEFISLDMPLNPPQKLDQQQQHEMKAIISAAVGNLPYDDVQYNSRTKKLLICLSDTLSRSHFENIKLTNESLLNAHNTGQVGGLILTLGGPNAKPYDFLSRYFSPWNGVNEDPVCGSAHSVLTPFWAKILNKKELTARQCSRRGGELWITLRDDGRVDIKGNAKIVIQGTLNL</sequence>
<dbReference type="InterPro" id="IPR003719">
    <property type="entry name" value="Phenazine_PhzF-like"/>
</dbReference>
<dbReference type="EnsemblMetazoa" id="SMAR005702-RA">
    <property type="protein sequence ID" value="SMAR005702-PA"/>
    <property type="gene ID" value="SMAR005702"/>
</dbReference>
<comment type="similarity">
    <text evidence="1">Belongs to the PhzF family.</text>
</comment>
<dbReference type="GO" id="GO:0005737">
    <property type="term" value="C:cytoplasm"/>
    <property type="evidence" value="ECO:0007669"/>
    <property type="project" value="TreeGrafter"/>
</dbReference>
<organism evidence="4 5">
    <name type="scientific">Strigamia maritima</name>
    <name type="common">European centipede</name>
    <name type="synonym">Geophilus maritimus</name>
    <dbReference type="NCBI Taxonomy" id="126957"/>
    <lineage>
        <taxon>Eukaryota</taxon>
        <taxon>Metazoa</taxon>
        <taxon>Ecdysozoa</taxon>
        <taxon>Arthropoda</taxon>
        <taxon>Myriapoda</taxon>
        <taxon>Chilopoda</taxon>
        <taxon>Pleurostigmophora</taxon>
        <taxon>Geophilomorpha</taxon>
        <taxon>Linotaeniidae</taxon>
        <taxon>Strigamia</taxon>
    </lineage>
</organism>
<dbReference type="Proteomes" id="UP000014500">
    <property type="component" value="Unassembled WGS sequence"/>
</dbReference>
<proteinExistence type="inferred from homology"/>
<dbReference type="EMBL" id="JH431634">
    <property type="status" value="NOT_ANNOTATED_CDS"/>
    <property type="molecule type" value="Genomic_DNA"/>
</dbReference>
<name>T1IWX5_STRMM</name>
<dbReference type="eggNOG" id="KOG3033">
    <property type="taxonomic scope" value="Eukaryota"/>
</dbReference>
<evidence type="ECO:0008006" key="6">
    <source>
        <dbReference type="Google" id="ProtNLM"/>
    </source>
</evidence>
<keyword evidence="5" id="KW-1185">Reference proteome</keyword>
<dbReference type="PANTHER" id="PTHR13774:SF17">
    <property type="entry name" value="PHENAZINE BIOSYNTHESIS-LIKE DOMAIN-CONTAINING PROTEIN"/>
    <property type="match status" value="1"/>
</dbReference>
<dbReference type="AlphaFoldDB" id="T1IWX5"/>
<dbReference type="GO" id="GO:0016853">
    <property type="term" value="F:isomerase activity"/>
    <property type="evidence" value="ECO:0007669"/>
    <property type="project" value="UniProtKB-KW"/>
</dbReference>
<dbReference type="Gene3D" id="3.10.310.10">
    <property type="entry name" value="Diaminopimelate Epimerase, Chain A, domain 1"/>
    <property type="match status" value="2"/>
</dbReference>
<reference evidence="5" key="1">
    <citation type="submission" date="2011-05" db="EMBL/GenBank/DDBJ databases">
        <authorList>
            <person name="Richards S.R."/>
            <person name="Qu J."/>
            <person name="Jiang H."/>
            <person name="Jhangiani S.N."/>
            <person name="Agravi P."/>
            <person name="Goodspeed R."/>
            <person name="Gross S."/>
            <person name="Mandapat C."/>
            <person name="Jackson L."/>
            <person name="Mathew T."/>
            <person name="Pu L."/>
            <person name="Thornton R."/>
            <person name="Saada N."/>
            <person name="Wilczek-Boney K.B."/>
            <person name="Lee S."/>
            <person name="Kovar C."/>
            <person name="Wu Y."/>
            <person name="Scherer S.E."/>
            <person name="Worley K.C."/>
            <person name="Muzny D.M."/>
            <person name="Gibbs R."/>
        </authorList>
    </citation>
    <scope>NUCLEOTIDE SEQUENCE</scope>
    <source>
        <strain evidence="5">Brora</strain>
    </source>
</reference>
<protein>
    <recommendedName>
        <fullName evidence="6">Phenazine biosynthesis-like domain-containing protein</fullName>
    </recommendedName>
</protein>
<dbReference type="Pfam" id="PF02567">
    <property type="entry name" value="PhzC-PhzF"/>
    <property type="match status" value="1"/>
</dbReference>
<evidence type="ECO:0000256" key="1">
    <source>
        <dbReference type="ARBA" id="ARBA00008270"/>
    </source>
</evidence>
<dbReference type="NCBIfam" id="TIGR00654">
    <property type="entry name" value="PhzF_family"/>
    <property type="match status" value="1"/>
</dbReference>
<keyword evidence="2" id="KW-0413">Isomerase</keyword>
<reference evidence="4" key="2">
    <citation type="submission" date="2015-02" db="UniProtKB">
        <authorList>
            <consortium name="EnsemblMetazoa"/>
        </authorList>
    </citation>
    <scope>IDENTIFICATION</scope>
</reference>
<dbReference type="SUPFAM" id="SSF54506">
    <property type="entry name" value="Diaminopimelate epimerase-like"/>
    <property type="match status" value="1"/>
</dbReference>